<dbReference type="EMBL" id="JAOTPV010000014">
    <property type="protein sequence ID" value="KAJ4475536.1"/>
    <property type="molecule type" value="Genomic_DNA"/>
</dbReference>
<proteinExistence type="predicted"/>
<dbReference type="OrthoDB" id="73919at2759"/>
<dbReference type="PANTHER" id="PTHR47800">
    <property type="entry name" value="C2 DOMAIN-CONTAINING PROTEIN"/>
    <property type="match status" value="1"/>
</dbReference>
<evidence type="ECO:0000313" key="2">
    <source>
        <dbReference type="EMBL" id="KAJ4475536.1"/>
    </source>
</evidence>
<dbReference type="AlphaFoldDB" id="A0A9W9A7N4"/>
<dbReference type="PROSITE" id="PS50004">
    <property type="entry name" value="C2"/>
    <property type="match status" value="1"/>
</dbReference>
<dbReference type="Proteomes" id="UP001150266">
    <property type="component" value="Unassembled WGS sequence"/>
</dbReference>
<dbReference type="GO" id="GO:0010628">
    <property type="term" value="P:positive regulation of gene expression"/>
    <property type="evidence" value="ECO:0007669"/>
    <property type="project" value="TreeGrafter"/>
</dbReference>
<reference evidence="2" key="1">
    <citation type="submission" date="2022-08" db="EMBL/GenBank/DDBJ databases">
        <title>A Global Phylogenomic Analysis of the Shiitake Genus Lentinula.</title>
        <authorList>
            <consortium name="DOE Joint Genome Institute"/>
            <person name="Sierra-Patev S."/>
            <person name="Min B."/>
            <person name="Naranjo-Ortiz M."/>
            <person name="Looney B."/>
            <person name="Konkel Z."/>
            <person name="Slot J.C."/>
            <person name="Sakamoto Y."/>
            <person name="Steenwyk J.L."/>
            <person name="Rokas A."/>
            <person name="Carro J."/>
            <person name="Camarero S."/>
            <person name="Ferreira P."/>
            <person name="Molpeceres G."/>
            <person name="Ruiz-Duenas F.J."/>
            <person name="Serrano A."/>
            <person name="Henrissat B."/>
            <person name="Drula E."/>
            <person name="Hughes K.W."/>
            <person name="Mata J.L."/>
            <person name="Ishikawa N.K."/>
            <person name="Vargas-Isla R."/>
            <person name="Ushijima S."/>
            <person name="Smith C.A."/>
            <person name="Ahrendt S."/>
            <person name="Andreopoulos W."/>
            <person name="He G."/>
            <person name="Labutti K."/>
            <person name="Lipzen A."/>
            <person name="Ng V."/>
            <person name="Riley R."/>
            <person name="Sandor L."/>
            <person name="Barry K."/>
            <person name="Martinez A.T."/>
            <person name="Xiao Y."/>
            <person name="Gibbons J.G."/>
            <person name="Terashima K."/>
            <person name="Grigoriev I.V."/>
            <person name="Hibbett D.S."/>
        </authorList>
    </citation>
    <scope>NUCLEOTIDE SEQUENCE</scope>
    <source>
        <strain evidence="2">JLM2183</strain>
    </source>
</reference>
<accession>A0A9W9A7N4</accession>
<dbReference type="CDD" id="cd00030">
    <property type="entry name" value="C2"/>
    <property type="match status" value="1"/>
</dbReference>
<dbReference type="InterPro" id="IPR000008">
    <property type="entry name" value="C2_dom"/>
</dbReference>
<organism evidence="2 3">
    <name type="scientific">Lentinula aciculospora</name>
    <dbReference type="NCBI Taxonomy" id="153920"/>
    <lineage>
        <taxon>Eukaryota</taxon>
        <taxon>Fungi</taxon>
        <taxon>Dikarya</taxon>
        <taxon>Basidiomycota</taxon>
        <taxon>Agaricomycotina</taxon>
        <taxon>Agaricomycetes</taxon>
        <taxon>Agaricomycetidae</taxon>
        <taxon>Agaricales</taxon>
        <taxon>Marasmiineae</taxon>
        <taxon>Omphalotaceae</taxon>
        <taxon>Lentinula</taxon>
    </lineage>
</organism>
<gene>
    <name evidence="2" type="ORF">J3R30DRAFT_3405810</name>
</gene>
<name>A0A9W9A7N4_9AGAR</name>
<dbReference type="PANTHER" id="PTHR47800:SF5">
    <property type="entry name" value="FER-1-LIKE PROTEIN 6"/>
    <property type="match status" value="1"/>
</dbReference>
<dbReference type="SUPFAM" id="SSF49562">
    <property type="entry name" value="C2 domain (Calcium/lipid-binding domain, CaLB)"/>
    <property type="match status" value="1"/>
</dbReference>
<evidence type="ECO:0000313" key="3">
    <source>
        <dbReference type="Proteomes" id="UP001150266"/>
    </source>
</evidence>
<comment type="caution">
    <text evidence="2">The sequence shown here is derived from an EMBL/GenBank/DDBJ whole genome shotgun (WGS) entry which is preliminary data.</text>
</comment>
<dbReference type="Gene3D" id="2.60.40.150">
    <property type="entry name" value="C2 domain"/>
    <property type="match status" value="1"/>
</dbReference>
<dbReference type="InterPro" id="IPR035892">
    <property type="entry name" value="C2_domain_sf"/>
</dbReference>
<protein>
    <recommendedName>
        <fullName evidence="1">C2 domain-containing protein</fullName>
    </recommendedName>
</protein>
<keyword evidence="3" id="KW-1185">Reference proteome</keyword>
<evidence type="ECO:0000259" key="1">
    <source>
        <dbReference type="PROSITE" id="PS50004"/>
    </source>
</evidence>
<sequence>MPGGSTNPISMTGFVEKVSGTLHKAKSHMHENAHDLAQVTKQKEEDKLNGPCVDVTIKVIFSSVGLPSARPLINSFRQFISASGIPKLDVVGASDPYFVAKIDDRVSMVSTVKTRSLTPEWNEIWRVKNIPTTSELRVEILDKDTDTPHDDYIGKFKTNIEAGEKELDIQGPLFRKDRGTFWLEIQTRPSTDPAEPKYLFDGPIRYSRHFSPLVGRLTNLDDARLYSTWKMYLVDVPVYFKDVYQHWNVKYKAAQSIFGSGPTSLAIRAGIHAGHKMLYARSTSNGFGVIQSAEDVMTLFEGGSLNPKGILGSDREDLSQEDQRKLDAAEEVDENAAPTEESPFAHRIKPAVYTYIISAQDDSLRFSETGAAFFVDFASKHALHANCAEQVRYSGEFHLRPRAKDHSSWCGWQDFNDSMPDNSVDWEVVIDNNSGTYAPDKAMLPTLRDLIDCNFPGLDVVALDREDEELTKSVDACRDYALKYRGVKAEHLQPHQQEGQRSMLKPLGAAIGKVAHLQRGHAEQS</sequence>
<dbReference type="Pfam" id="PF00168">
    <property type="entry name" value="C2"/>
    <property type="match status" value="1"/>
</dbReference>
<feature type="domain" description="C2" evidence="1">
    <location>
        <begin position="55"/>
        <end position="183"/>
    </location>
</feature>